<name>A0ACC1Q0C0_9APHY</name>
<organism evidence="1 2">
    <name type="scientific">Trametes sanguinea</name>
    <dbReference type="NCBI Taxonomy" id="158606"/>
    <lineage>
        <taxon>Eukaryota</taxon>
        <taxon>Fungi</taxon>
        <taxon>Dikarya</taxon>
        <taxon>Basidiomycota</taxon>
        <taxon>Agaricomycotina</taxon>
        <taxon>Agaricomycetes</taxon>
        <taxon>Polyporales</taxon>
        <taxon>Polyporaceae</taxon>
        <taxon>Trametes</taxon>
    </lineage>
</organism>
<reference evidence="1" key="1">
    <citation type="submission" date="2022-08" db="EMBL/GenBank/DDBJ databases">
        <title>Genome Sequence of Pycnoporus sanguineus.</title>
        <authorList>
            <person name="Buettner E."/>
        </authorList>
    </citation>
    <scope>NUCLEOTIDE SEQUENCE</scope>
    <source>
        <strain evidence="1">CG-C14</strain>
    </source>
</reference>
<protein>
    <submittedName>
        <fullName evidence="1">Uncharacterized protein</fullName>
    </submittedName>
</protein>
<accession>A0ACC1Q0C0</accession>
<gene>
    <name evidence="1" type="ORF">NUW54_g3981</name>
</gene>
<dbReference type="EMBL" id="JANSHE010000871">
    <property type="protein sequence ID" value="KAJ3006320.1"/>
    <property type="molecule type" value="Genomic_DNA"/>
</dbReference>
<dbReference type="Proteomes" id="UP001144978">
    <property type="component" value="Unassembled WGS sequence"/>
</dbReference>
<sequence>MRKHNGHAKVYVVFERLLACSPQLEEFSLMVLHKRWSPDWQIGNPPQRWFAALPGVHPPPSPAASNATNNSSLHTQDAPISRTHTDDAFIVSALRASVASPASLLTRYPPRLYMLEHVPFAVQAPSGGSRTDAANRPPRRRTSQNLLLPSRKPAYSRNASVSPLISITPRYHADTRQPLESDLRPGDDRAHRFASELYCVVRCLAVALLLLLDTCLGSFTKPSMFLLNERPASYQVSIIPSYHPNIRQPLEHDLRLWRNNVVAFSSLPRYGLDFSIACAHTVVPRLGEPQKMFIAIRRLFRKDKADARSHAAPSLASISTTSTATPSGNEKDTDGPTKTPHPKPVARAFDLAINVPSSAVQYFNQSFNTHTNAWEYKNASPFTAAQLNNLSPTSGVSSKTEAHYFSVIRTLPQQTNGGQATVTVSICINNAALLGACREAIAQHQGGSIVALDSSTVGHHLVWVDPKTIIALFPILHANGQYHTFDDADLPMKRRRTPRPRPSYRTSRTVAQMSRCPISRCCVHVESAEGLVAAFGIERWDGGEERTSGNASRNRLFWRFQEWLRAAYKRFSASVVVTDPVVISSESMKESKPVNLWNAVRSRSVNRLRQSYLLRAETYIVATLHAGFH</sequence>
<proteinExistence type="predicted"/>
<evidence type="ECO:0000313" key="2">
    <source>
        <dbReference type="Proteomes" id="UP001144978"/>
    </source>
</evidence>
<keyword evidence="2" id="KW-1185">Reference proteome</keyword>
<evidence type="ECO:0000313" key="1">
    <source>
        <dbReference type="EMBL" id="KAJ3006320.1"/>
    </source>
</evidence>
<comment type="caution">
    <text evidence="1">The sequence shown here is derived from an EMBL/GenBank/DDBJ whole genome shotgun (WGS) entry which is preliminary data.</text>
</comment>